<dbReference type="STRING" id="584708.Apau_2062"/>
<dbReference type="AlphaFoldDB" id="E3CXY6"/>
<feature type="domain" description="Nitroreductase" evidence="2">
    <location>
        <begin position="8"/>
        <end position="163"/>
    </location>
</feature>
<dbReference type="PaxDb" id="584708-Apau_2062"/>
<dbReference type="GO" id="GO:0005829">
    <property type="term" value="C:cytosol"/>
    <property type="evidence" value="ECO:0007669"/>
    <property type="project" value="TreeGrafter"/>
</dbReference>
<evidence type="ECO:0000259" key="2">
    <source>
        <dbReference type="Pfam" id="PF00881"/>
    </source>
</evidence>
<evidence type="ECO:0000256" key="1">
    <source>
        <dbReference type="ARBA" id="ARBA00023027"/>
    </source>
</evidence>
<gene>
    <name evidence="3" type="ORF">Apau_2062</name>
</gene>
<dbReference type="InterPro" id="IPR029479">
    <property type="entry name" value="Nitroreductase"/>
</dbReference>
<dbReference type="OrthoDB" id="9812105at2"/>
<dbReference type="Proteomes" id="UP000005096">
    <property type="component" value="Chromosome"/>
</dbReference>
<sequence length="187" mass="20460">MNPVLQAIHSRRSTRAYRPEPLKAEELDTILEAGLYAPSACNGQPWHFTVVHDRTLLDHMSEVCRTGMAASGQDWMVSMAKNPEFHVFYRAPLAVVVSGLKDGLCPLVDTAAAIQNMLLAAESLGIGSCWLGLARFFFASPQEVRKLDIPEGYDPLYAVSLGYKAGPDAPAPARKGRPIRHLYAPKA</sequence>
<dbReference type="HOGENOM" id="CLU_070764_7_0_0"/>
<dbReference type="InterPro" id="IPR000415">
    <property type="entry name" value="Nitroreductase-like"/>
</dbReference>
<dbReference type="InterPro" id="IPR050627">
    <property type="entry name" value="Nitroreductase/BluB"/>
</dbReference>
<dbReference type="Gene3D" id="3.40.109.10">
    <property type="entry name" value="NADH Oxidase"/>
    <property type="match status" value="1"/>
</dbReference>
<dbReference type="Pfam" id="PF00881">
    <property type="entry name" value="Nitroreductase"/>
    <property type="match status" value="1"/>
</dbReference>
<dbReference type="PANTHER" id="PTHR23026:SF125">
    <property type="entry name" value="OXYGEN-INSENSITIVE NAD(P)H NITROREDUCTASE"/>
    <property type="match status" value="1"/>
</dbReference>
<dbReference type="PANTHER" id="PTHR23026">
    <property type="entry name" value="NADPH NITROREDUCTASE"/>
    <property type="match status" value="1"/>
</dbReference>
<dbReference type="GO" id="GO:0046256">
    <property type="term" value="P:2,4,6-trinitrotoluene catabolic process"/>
    <property type="evidence" value="ECO:0007669"/>
    <property type="project" value="TreeGrafter"/>
</dbReference>
<organism evidence="3 4">
    <name type="scientific">Aminomonas paucivorans DSM 12260</name>
    <dbReference type="NCBI Taxonomy" id="584708"/>
    <lineage>
        <taxon>Bacteria</taxon>
        <taxon>Thermotogati</taxon>
        <taxon>Synergistota</taxon>
        <taxon>Synergistia</taxon>
        <taxon>Synergistales</taxon>
        <taxon>Synergistaceae</taxon>
        <taxon>Aminomonas</taxon>
    </lineage>
</organism>
<accession>E3CXY6</accession>
<name>E3CXY6_9BACT</name>
<dbReference type="eggNOG" id="COG0778">
    <property type="taxonomic scope" value="Bacteria"/>
</dbReference>
<dbReference type="GO" id="GO:0046857">
    <property type="term" value="F:oxidoreductase activity, acting on other nitrogenous compounds as donors, with NAD or NADP as acceptor"/>
    <property type="evidence" value="ECO:0007669"/>
    <property type="project" value="TreeGrafter"/>
</dbReference>
<dbReference type="RefSeq" id="WP_006301713.1">
    <property type="nucleotide sequence ID" value="NZ_CM001022.1"/>
</dbReference>
<reference evidence="3 4" key="1">
    <citation type="journal article" date="2010" name="Stand. Genomic Sci.">
        <title>Non-contiguous finished genome sequence of Aminomonas paucivorans type strain (GLU-3).</title>
        <authorList>
            <person name="Pitluck S."/>
            <person name="Yasawong M."/>
            <person name="Held B."/>
            <person name="Lapidus A."/>
            <person name="Nolan M."/>
            <person name="Copeland A."/>
            <person name="Lucas S."/>
            <person name="Del Rio T.G."/>
            <person name="Tice H."/>
            <person name="Cheng J.F."/>
            <person name="Chertkov O."/>
            <person name="Goodwin L."/>
            <person name="Tapia R."/>
            <person name="Han C."/>
            <person name="Liolios K."/>
            <person name="Ivanova N."/>
            <person name="Mavromatis K."/>
            <person name="Ovchinnikova G."/>
            <person name="Pati A."/>
            <person name="Chen A."/>
            <person name="Palaniappan K."/>
            <person name="Land M."/>
            <person name="Hauser L."/>
            <person name="Chang Y.J."/>
            <person name="Jeffries C.D."/>
            <person name="Pukall R."/>
            <person name="Spring S."/>
            <person name="Rohde M."/>
            <person name="Sikorski J."/>
            <person name="Goker M."/>
            <person name="Woyke T."/>
            <person name="Bristow J."/>
            <person name="Eisen J.A."/>
            <person name="Markowitz V."/>
            <person name="Hugenholtz P."/>
            <person name="Kyrpides N.C."/>
            <person name="Klenk H.P."/>
        </authorList>
    </citation>
    <scope>NUCLEOTIDE SEQUENCE [LARGE SCALE GENOMIC DNA]</scope>
    <source>
        <strain evidence="3 4">DSM 12260</strain>
    </source>
</reference>
<evidence type="ECO:0000313" key="4">
    <source>
        <dbReference type="Proteomes" id="UP000005096"/>
    </source>
</evidence>
<dbReference type="SUPFAM" id="SSF55469">
    <property type="entry name" value="FMN-dependent nitroreductase-like"/>
    <property type="match status" value="1"/>
</dbReference>
<evidence type="ECO:0000313" key="3">
    <source>
        <dbReference type="EMBL" id="EFQ24473.1"/>
    </source>
</evidence>
<protein>
    <submittedName>
        <fullName evidence="3">Nitroreductase</fullName>
    </submittedName>
</protein>
<dbReference type="EMBL" id="CM001022">
    <property type="protein sequence ID" value="EFQ24473.1"/>
    <property type="molecule type" value="Genomic_DNA"/>
</dbReference>
<keyword evidence="4" id="KW-1185">Reference proteome</keyword>
<proteinExistence type="predicted"/>
<keyword evidence="1" id="KW-0520">NAD</keyword>